<dbReference type="OrthoDB" id="1122055at2"/>
<sequence>METANQNDIHYSPSLEIENRDNKNGLTVSAVDGKEWYIFFKRPKIVKKFFGLREKMDNHYLTDVTGQTIDDVRTCLGALIKNDLNFLEQKIK</sequence>
<evidence type="ECO:0000313" key="1">
    <source>
        <dbReference type="EMBL" id="KAB1154291.1"/>
    </source>
</evidence>
<reference evidence="1 2" key="1">
    <citation type="submission" date="2019-09" db="EMBL/GenBank/DDBJ databases">
        <authorList>
            <person name="Cao W.R."/>
        </authorList>
    </citation>
    <scope>NUCLEOTIDE SEQUENCE [LARGE SCALE GENOMIC DNA]</scope>
    <source>
        <strain evidence="2">a4</strain>
    </source>
</reference>
<keyword evidence="2" id="KW-1185">Reference proteome</keyword>
<dbReference type="AlphaFoldDB" id="A0A7J5A9N6"/>
<accession>A0A7J5A9N6</accession>
<organism evidence="1 2">
    <name type="scientific">Tenacibaculum aiptasiae</name>
    <dbReference type="NCBI Taxonomy" id="426481"/>
    <lineage>
        <taxon>Bacteria</taxon>
        <taxon>Pseudomonadati</taxon>
        <taxon>Bacteroidota</taxon>
        <taxon>Flavobacteriia</taxon>
        <taxon>Flavobacteriales</taxon>
        <taxon>Flavobacteriaceae</taxon>
        <taxon>Tenacibaculum</taxon>
    </lineage>
</organism>
<protein>
    <submittedName>
        <fullName evidence="1">Uncharacterized protein</fullName>
    </submittedName>
</protein>
<gene>
    <name evidence="1" type="ORF">F7018_14840</name>
</gene>
<name>A0A7J5A9N6_9FLAO</name>
<proteinExistence type="predicted"/>
<evidence type="ECO:0000313" key="2">
    <source>
        <dbReference type="Proteomes" id="UP000467305"/>
    </source>
</evidence>
<dbReference type="EMBL" id="WAAU01000029">
    <property type="protein sequence ID" value="KAB1154291.1"/>
    <property type="molecule type" value="Genomic_DNA"/>
</dbReference>
<comment type="caution">
    <text evidence="1">The sequence shown here is derived from an EMBL/GenBank/DDBJ whole genome shotgun (WGS) entry which is preliminary data.</text>
</comment>
<dbReference type="Proteomes" id="UP000467305">
    <property type="component" value="Unassembled WGS sequence"/>
</dbReference>